<evidence type="ECO:0000256" key="2">
    <source>
        <dbReference type="ARBA" id="ARBA00022527"/>
    </source>
</evidence>
<reference evidence="11" key="1">
    <citation type="journal article" date="2017" name="Genome Biol.">
        <title>Comparative genomics reveals high biological diversity and specific adaptations in the industrially and medically important fungal genus Aspergillus.</title>
        <authorList>
            <person name="de Vries R.P."/>
            <person name="Riley R."/>
            <person name="Wiebenga A."/>
            <person name="Aguilar-Osorio G."/>
            <person name="Amillis S."/>
            <person name="Uchima C.A."/>
            <person name="Anderluh G."/>
            <person name="Asadollahi M."/>
            <person name="Askin M."/>
            <person name="Barry K."/>
            <person name="Battaglia E."/>
            <person name="Bayram O."/>
            <person name="Benocci T."/>
            <person name="Braus-Stromeyer S.A."/>
            <person name="Caldana C."/>
            <person name="Canovas D."/>
            <person name="Cerqueira G.C."/>
            <person name="Chen F."/>
            <person name="Chen W."/>
            <person name="Choi C."/>
            <person name="Clum A."/>
            <person name="Dos Santos R.A."/>
            <person name="Damasio A.R."/>
            <person name="Diallinas G."/>
            <person name="Emri T."/>
            <person name="Fekete E."/>
            <person name="Flipphi M."/>
            <person name="Freyberg S."/>
            <person name="Gallo A."/>
            <person name="Gournas C."/>
            <person name="Habgood R."/>
            <person name="Hainaut M."/>
            <person name="Harispe M.L."/>
            <person name="Henrissat B."/>
            <person name="Hilden K.S."/>
            <person name="Hope R."/>
            <person name="Hossain A."/>
            <person name="Karabika E."/>
            <person name="Karaffa L."/>
            <person name="Karanyi Z."/>
            <person name="Krasevec N."/>
            <person name="Kuo A."/>
            <person name="Kusch H."/>
            <person name="LaButti K."/>
            <person name="Lagendijk E.L."/>
            <person name="Lapidus A."/>
            <person name="Levasseur A."/>
            <person name="Lindquist E."/>
            <person name="Lipzen A."/>
            <person name="Logrieco A.F."/>
            <person name="MacCabe A."/>
            <person name="Maekelae M.R."/>
            <person name="Malavazi I."/>
            <person name="Melin P."/>
            <person name="Meyer V."/>
            <person name="Mielnichuk N."/>
            <person name="Miskei M."/>
            <person name="Molnar A.P."/>
            <person name="Mule G."/>
            <person name="Ngan C.Y."/>
            <person name="Orejas M."/>
            <person name="Orosz E."/>
            <person name="Ouedraogo J.P."/>
            <person name="Overkamp K.M."/>
            <person name="Park H.-S."/>
            <person name="Perrone G."/>
            <person name="Piumi F."/>
            <person name="Punt P.J."/>
            <person name="Ram A.F."/>
            <person name="Ramon A."/>
            <person name="Rauscher S."/>
            <person name="Record E."/>
            <person name="Riano-Pachon D.M."/>
            <person name="Robert V."/>
            <person name="Roehrig J."/>
            <person name="Ruller R."/>
            <person name="Salamov A."/>
            <person name="Salih N.S."/>
            <person name="Samson R.A."/>
            <person name="Sandor E."/>
            <person name="Sanguinetti M."/>
            <person name="Schuetze T."/>
            <person name="Sepcic K."/>
            <person name="Shelest E."/>
            <person name="Sherlock G."/>
            <person name="Sophianopoulou V."/>
            <person name="Squina F.M."/>
            <person name="Sun H."/>
            <person name="Susca A."/>
            <person name="Todd R.B."/>
            <person name="Tsang A."/>
            <person name="Unkles S.E."/>
            <person name="van de Wiele N."/>
            <person name="van Rossen-Uffink D."/>
            <person name="Oliveira J.V."/>
            <person name="Vesth T.C."/>
            <person name="Visser J."/>
            <person name="Yu J.-H."/>
            <person name="Zhou M."/>
            <person name="Andersen M.R."/>
            <person name="Archer D.B."/>
            <person name="Baker S.E."/>
            <person name="Benoit I."/>
            <person name="Brakhage A.A."/>
            <person name="Braus G.H."/>
            <person name="Fischer R."/>
            <person name="Frisvad J.C."/>
            <person name="Goldman G.H."/>
            <person name="Houbraken J."/>
            <person name="Oakley B."/>
            <person name="Pocsi I."/>
            <person name="Scazzocchio C."/>
            <person name="Seiboth B."/>
            <person name="vanKuyk P.A."/>
            <person name="Wortman J."/>
            <person name="Dyer P.S."/>
            <person name="Grigoriev I.V."/>
        </authorList>
    </citation>
    <scope>NUCLEOTIDE SEQUENCE [LARGE SCALE GENOMIC DNA]</scope>
    <source>
        <strain evidence="11">CBS 506.65</strain>
    </source>
</reference>
<organism evidence="10 11">
    <name type="scientific">Penicilliopsis zonata CBS 506.65</name>
    <dbReference type="NCBI Taxonomy" id="1073090"/>
    <lineage>
        <taxon>Eukaryota</taxon>
        <taxon>Fungi</taxon>
        <taxon>Dikarya</taxon>
        <taxon>Ascomycota</taxon>
        <taxon>Pezizomycotina</taxon>
        <taxon>Eurotiomycetes</taxon>
        <taxon>Eurotiomycetidae</taxon>
        <taxon>Eurotiales</taxon>
        <taxon>Aspergillaceae</taxon>
        <taxon>Penicilliopsis</taxon>
    </lineage>
</organism>
<dbReference type="Proteomes" id="UP000184188">
    <property type="component" value="Unassembled WGS sequence"/>
</dbReference>
<evidence type="ECO:0000256" key="6">
    <source>
        <dbReference type="ARBA" id="ARBA00022840"/>
    </source>
</evidence>
<dbReference type="GO" id="GO:0000245">
    <property type="term" value="P:spliceosomal complex assembly"/>
    <property type="evidence" value="ECO:0007669"/>
    <property type="project" value="TreeGrafter"/>
</dbReference>
<comment type="catalytic activity">
    <reaction evidence="8">
        <text>L-seryl-[protein] + ATP = O-phospho-L-seryl-[protein] + ADP + H(+)</text>
        <dbReference type="Rhea" id="RHEA:17989"/>
        <dbReference type="Rhea" id="RHEA-COMP:9863"/>
        <dbReference type="Rhea" id="RHEA-COMP:11604"/>
        <dbReference type="ChEBI" id="CHEBI:15378"/>
        <dbReference type="ChEBI" id="CHEBI:29999"/>
        <dbReference type="ChEBI" id="CHEBI:30616"/>
        <dbReference type="ChEBI" id="CHEBI:83421"/>
        <dbReference type="ChEBI" id="CHEBI:456216"/>
        <dbReference type="EC" id="2.7.11.1"/>
    </reaction>
</comment>
<dbReference type="Pfam" id="PF00069">
    <property type="entry name" value="Pkinase"/>
    <property type="match status" value="1"/>
</dbReference>
<proteinExistence type="predicted"/>
<dbReference type="AlphaFoldDB" id="A0A1L9S642"/>
<keyword evidence="2" id="KW-0723">Serine/threonine-protein kinase</keyword>
<keyword evidence="6" id="KW-0067">ATP-binding</keyword>
<comment type="catalytic activity">
    <reaction evidence="7">
        <text>L-threonyl-[protein] + ATP = O-phospho-L-threonyl-[protein] + ADP + H(+)</text>
        <dbReference type="Rhea" id="RHEA:46608"/>
        <dbReference type="Rhea" id="RHEA-COMP:11060"/>
        <dbReference type="Rhea" id="RHEA-COMP:11605"/>
        <dbReference type="ChEBI" id="CHEBI:15378"/>
        <dbReference type="ChEBI" id="CHEBI:30013"/>
        <dbReference type="ChEBI" id="CHEBI:30616"/>
        <dbReference type="ChEBI" id="CHEBI:61977"/>
        <dbReference type="ChEBI" id="CHEBI:456216"/>
        <dbReference type="EC" id="2.7.11.1"/>
    </reaction>
</comment>
<evidence type="ECO:0000313" key="10">
    <source>
        <dbReference type="EMBL" id="OJJ42593.1"/>
    </source>
</evidence>
<dbReference type="EMBL" id="KV878358">
    <property type="protein sequence ID" value="OJJ42593.1"/>
    <property type="molecule type" value="Genomic_DNA"/>
</dbReference>
<dbReference type="GO" id="GO:0005524">
    <property type="term" value="F:ATP binding"/>
    <property type="evidence" value="ECO:0007669"/>
    <property type="project" value="UniProtKB-KW"/>
</dbReference>
<dbReference type="GO" id="GO:0005737">
    <property type="term" value="C:cytoplasm"/>
    <property type="evidence" value="ECO:0007669"/>
    <property type="project" value="TreeGrafter"/>
</dbReference>
<dbReference type="STRING" id="1073090.A0A1L9S642"/>
<dbReference type="GO" id="GO:0005634">
    <property type="term" value="C:nucleus"/>
    <property type="evidence" value="ECO:0007669"/>
    <property type="project" value="TreeGrafter"/>
</dbReference>
<keyword evidence="4" id="KW-0547">Nucleotide-binding</keyword>
<feature type="domain" description="Protein kinase" evidence="9">
    <location>
        <begin position="146"/>
        <end position="529"/>
    </location>
</feature>
<evidence type="ECO:0000256" key="3">
    <source>
        <dbReference type="ARBA" id="ARBA00022679"/>
    </source>
</evidence>
<dbReference type="GeneID" id="34613383"/>
<evidence type="ECO:0000259" key="9">
    <source>
        <dbReference type="PROSITE" id="PS50011"/>
    </source>
</evidence>
<protein>
    <recommendedName>
        <fullName evidence="1">non-specific serine/threonine protein kinase</fullName>
        <ecNumber evidence="1">2.7.11.1</ecNumber>
    </recommendedName>
</protein>
<evidence type="ECO:0000256" key="4">
    <source>
        <dbReference type="ARBA" id="ARBA00022741"/>
    </source>
</evidence>
<evidence type="ECO:0000256" key="7">
    <source>
        <dbReference type="ARBA" id="ARBA00047899"/>
    </source>
</evidence>
<evidence type="ECO:0000256" key="1">
    <source>
        <dbReference type="ARBA" id="ARBA00012513"/>
    </source>
</evidence>
<gene>
    <name evidence="10" type="ORF">ASPZODRAFT_170077</name>
</gene>
<keyword evidence="11" id="KW-1185">Reference proteome</keyword>
<accession>A0A1L9S642</accession>
<keyword evidence="5" id="KW-0418">Kinase</keyword>
<dbReference type="InterPro" id="IPR000719">
    <property type="entry name" value="Prot_kinase_dom"/>
</dbReference>
<dbReference type="RefSeq" id="XP_022577103.1">
    <property type="nucleotide sequence ID" value="XM_022726919.1"/>
</dbReference>
<dbReference type="InterPro" id="IPR051334">
    <property type="entry name" value="SRPK"/>
</dbReference>
<dbReference type="InterPro" id="IPR011009">
    <property type="entry name" value="Kinase-like_dom_sf"/>
</dbReference>
<evidence type="ECO:0000313" key="11">
    <source>
        <dbReference type="Proteomes" id="UP000184188"/>
    </source>
</evidence>
<evidence type="ECO:0000256" key="5">
    <source>
        <dbReference type="ARBA" id="ARBA00022777"/>
    </source>
</evidence>
<dbReference type="SUPFAM" id="SSF56112">
    <property type="entry name" value="Protein kinase-like (PK-like)"/>
    <property type="match status" value="1"/>
</dbReference>
<dbReference type="PROSITE" id="PS50011">
    <property type="entry name" value="PROTEIN_KINASE_DOM"/>
    <property type="match status" value="1"/>
</dbReference>
<dbReference type="EC" id="2.7.11.1" evidence="1"/>
<dbReference type="GO" id="GO:0004674">
    <property type="term" value="F:protein serine/threonine kinase activity"/>
    <property type="evidence" value="ECO:0007669"/>
    <property type="project" value="UniProtKB-KW"/>
</dbReference>
<sequence>MVEAVKVEYIGWEDDFRYAEEKQRITEHIQKIAADNGFTHACVQRAEWITDRLEKYVFTRLWFNEDGDLEKGPELFEPATANTLKREFLDSANVHIECVLVHIHRGLMSSRTYAPSPSTFTEDPDRYRKNALHPVTIGDLFECGRYRIVHKLGSGSFGTVWLGRDRTENRYVSLKILSADIPPDCKELRILQEITESTVNHKGREFVLQLLDHFTICGPNGHHLCIVAPVAGDRLARKPGLPYNSLEWPRMIGLQVAEALGYLHILGIAHGGGSISYPMREYGLTWDADCYTSNILSQLLPFDDWTEGELYDVLGPPIKHPVRRLDGGPRGNNAPAYTVDPADIAALEARLHTDRILLIDFGAAFYHHERPDRIYTPAPFASPEIVFGGELTSAVDQWAFGCLLYELCADRSLVKLLFGWNNDAMKDQVAMLGKPPEALWQNWERRDKYFHPNGAPKEAQGRRLKVRPLPLKQRVRNLEKPLGERCYGTGDEAPLAPDLQSLYDLLKRILIYDARSRLSFEAVKAHPFFRAQGSTW</sequence>
<dbReference type="Gene3D" id="3.30.200.20">
    <property type="entry name" value="Phosphorylase Kinase, domain 1"/>
    <property type="match status" value="1"/>
</dbReference>
<dbReference type="GO" id="GO:0050684">
    <property type="term" value="P:regulation of mRNA processing"/>
    <property type="evidence" value="ECO:0007669"/>
    <property type="project" value="TreeGrafter"/>
</dbReference>
<evidence type="ECO:0000256" key="8">
    <source>
        <dbReference type="ARBA" id="ARBA00048679"/>
    </source>
</evidence>
<dbReference type="PANTHER" id="PTHR47634:SF9">
    <property type="entry name" value="PROTEIN KINASE DOMAIN-CONTAINING PROTEIN-RELATED"/>
    <property type="match status" value="1"/>
</dbReference>
<dbReference type="VEuPathDB" id="FungiDB:ASPZODRAFT_170077"/>
<dbReference type="PANTHER" id="PTHR47634">
    <property type="entry name" value="PROTEIN KINASE DOMAIN-CONTAINING PROTEIN-RELATED"/>
    <property type="match status" value="1"/>
</dbReference>
<dbReference type="OrthoDB" id="5979581at2759"/>
<keyword evidence="3" id="KW-0808">Transferase</keyword>
<dbReference type="Gene3D" id="1.10.510.10">
    <property type="entry name" value="Transferase(Phosphotransferase) domain 1"/>
    <property type="match status" value="1"/>
</dbReference>
<name>A0A1L9S642_9EURO</name>